<proteinExistence type="predicted"/>
<dbReference type="OMA" id="PPCLLDV"/>
<dbReference type="RefSeq" id="XP_008077235.1">
    <property type="nucleotide sequence ID" value="XM_008079044.1"/>
</dbReference>
<evidence type="ECO:0000313" key="1">
    <source>
        <dbReference type="EMBL" id="EPE36417.1"/>
    </source>
</evidence>
<dbReference type="KEGG" id="glz:GLAREA_05755"/>
<organism evidence="1 2">
    <name type="scientific">Glarea lozoyensis (strain ATCC 20868 / MF5171)</name>
    <dbReference type="NCBI Taxonomy" id="1116229"/>
    <lineage>
        <taxon>Eukaryota</taxon>
        <taxon>Fungi</taxon>
        <taxon>Dikarya</taxon>
        <taxon>Ascomycota</taxon>
        <taxon>Pezizomycotina</taxon>
        <taxon>Leotiomycetes</taxon>
        <taxon>Helotiales</taxon>
        <taxon>Helotiaceae</taxon>
        <taxon>Glarea</taxon>
    </lineage>
</organism>
<accession>S3DDD2</accession>
<protein>
    <submittedName>
        <fullName evidence="1">Uncharacterized protein</fullName>
    </submittedName>
</protein>
<reference evidence="1 2" key="1">
    <citation type="journal article" date="2013" name="BMC Genomics">
        <title>Genomics-driven discovery of the pneumocandin biosynthetic gene cluster in the fungus Glarea lozoyensis.</title>
        <authorList>
            <person name="Chen L."/>
            <person name="Yue Q."/>
            <person name="Zhang X."/>
            <person name="Xiang M."/>
            <person name="Wang C."/>
            <person name="Li S."/>
            <person name="Che Y."/>
            <person name="Ortiz-Lopez F.J."/>
            <person name="Bills G.F."/>
            <person name="Liu X."/>
            <person name="An Z."/>
        </authorList>
    </citation>
    <scope>NUCLEOTIDE SEQUENCE [LARGE SCALE GENOMIC DNA]</scope>
    <source>
        <strain evidence="2">ATCC 20868 / MF5171</strain>
    </source>
</reference>
<evidence type="ECO:0000313" key="2">
    <source>
        <dbReference type="Proteomes" id="UP000016922"/>
    </source>
</evidence>
<dbReference type="OrthoDB" id="3945550at2759"/>
<sequence>MAADYTRKQLHTLPSETLQQIAHYLYNSHGPSLNCFALVNKSCHDATLPVLFQHVYLTISNPEDLHRDVNALSSVLIRTNSAGHVRCFSIEGELRVPDELSSEESEYESRDYAKSMGHDEILGSDMLTDQRLSKHFVVSEDVIERCSNEDIAWAPAAEFISTLPYLTTLIYDCKNQFPPSLLDALHNFQPQCRLHHLTFRFRSLLRGIPEPYEMALATSPCLYKVKVEWSWRDSNLDDDSNLEAIMELAAGLAPHLREVEVLNNRPHEQASRRYFDRPRKAWTGLPGFVRGSIGSLTSLSLTGKLKSWSMTSEIRAWAQHTDFGRLVHLRLGGDYGLDDYSRLHGETIHTIAQEFTFPQLKTLQIGIDRVDMSREKPEYSDNVSHFFKLLEPLEELSVSGSFDVKILDAIISRHGQTLKKLAIRPGEGEWGPSNLPRRLILPFTFTEEHILQIDTGCPVLDHLALVVKRTHSDAVEANIYKSFGQIRSLRSLFLTLDCSEWRVTRDPDSQRDPLFDAFDRETYPRFDFLTKGSLRKMLSNCAVDETLARSIWETINRNKLGLKLEYLKLWTTGGGHWGNGSSSGGISKVVEHLSRSWLIERRIRDDERHVIDLKELGQRAREARDDADRNGYLRNVRAGEDVLKKLQDVEEESPTLQVLRRVWPRTEEGMDWRDDWSSLPLQV</sequence>
<dbReference type="eggNOG" id="ENOG502SJ7Y">
    <property type="taxonomic scope" value="Eukaryota"/>
</dbReference>
<dbReference type="STRING" id="1116229.S3DDD2"/>
<dbReference type="Proteomes" id="UP000016922">
    <property type="component" value="Unassembled WGS sequence"/>
</dbReference>
<dbReference type="HOGENOM" id="CLU_024672_1_0_1"/>
<gene>
    <name evidence="1" type="ORF">GLAREA_05755</name>
</gene>
<name>S3DDD2_GLAL2</name>
<dbReference type="Gene3D" id="3.80.10.10">
    <property type="entry name" value="Ribonuclease Inhibitor"/>
    <property type="match status" value="1"/>
</dbReference>
<dbReference type="InterPro" id="IPR032675">
    <property type="entry name" value="LRR_dom_sf"/>
</dbReference>
<dbReference type="GeneID" id="19464809"/>
<dbReference type="EMBL" id="KE145353">
    <property type="protein sequence ID" value="EPE36417.1"/>
    <property type="molecule type" value="Genomic_DNA"/>
</dbReference>
<keyword evidence="2" id="KW-1185">Reference proteome</keyword>
<dbReference type="AlphaFoldDB" id="S3DDD2"/>